<evidence type="ECO:0000313" key="1">
    <source>
        <dbReference type="EMBL" id="MEX5284236.1"/>
    </source>
</evidence>
<proteinExistence type="predicted"/>
<evidence type="ECO:0000313" key="2">
    <source>
        <dbReference type="Proteomes" id="UP001559623"/>
    </source>
</evidence>
<dbReference type="Gene3D" id="3.10.450.620">
    <property type="entry name" value="JHP933, nucleotidyltransferase-like core domain"/>
    <property type="match status" value="1"/>
</dbReference>
<dbReference type="Pfam" id="PF08843">
    <property type="entry name" value="AbiEii"/>
    <property type="match status" value="1"/>
</dbReference>
<protein>
    <submittedName>
        <fullName evidence="1">Nucleotidyl transferase AbiEii/AbiGii toxin family protein</fullName>
    </submittedName>
</protein>
<keyword evidence="1" id="KW-0808">Transferase</keyword>
<gene>
    <name evidence="1" type="ORF">QCO44_01080</name>
</gene>
<comment type="caution">
    <text evidence="1">The sequence shown here is derived from an EMBL/GenBank/DDBJ whole genome shotgun (WGS) entry which is preliminary data.</text>
</comment>
<dbReference type="GO" id="GO:0016740">
    <property type="term" value="F:transferase activity"/>
    <property type="evidence" value="ECO:0007669"/>
    <property type="project" value="UniProtKB-KW"/>
</dbReference>
<name>A0ABV3X217_9FIRM</name>
<keyword evidence="2" id="KW-1185">Reference proteome</keyword>
<dbReference type="InterPro" id="IPR014942">
    <property type="entry name" value="AbiEii"/>
</dbReference>
<dbReference type="RefSeq" id="WP_368845957.1">
    <property type="nucleotide sequence ID" value="NZ_CP194411.1"/>
</dbReference>
<organism evidence="1 2">
    <name type="scientific">Selenomonas sputigena</name>
    <dbReference type="NCBI Taxonomy" id="69823"/>
    <lineage>
        <taxon>Bacteria</taxon>
        <taxon>Bacillati</taxon>
        <taxon>Bacillota</taxon>
        <taxon>Negativicutes</taxon>
        <taxon>Selenomonadales</taxon>
        <taxon>Selenomonadaceae</taxon>
        <taxon>Selenomonas</taxon>
    </lineage>
</organism>
<accession>A0ABV3X217</accession>
<sequence length="277" mass="31456">MSSKSMSLKAKIRNYAKKSKIAAQAVLQNYMFEKFLARLSASEYKDNFVIKGGMLIAAVVGLDTRSTMDLDTTLRGLPVTKERIYTAIESICKVALNDEVDFHIVSIEAIRENDLYDGYRVRIDAVYDAMSTHLSVDISTGDVITPDAIQYEIGGMFDEEQRIRLWGYNMETVLAEKVETILSRGVFSTRPRDFYDVYIIAKTQKYSRAVFEEALTATSNHRGTAENIADRAGILSRIIESNELKGMWEKYQNRFSYAKEIQYGDIMKVLNNLLGLI</sequence>
<dbReference type="EMBL" id="JARVLH010000001">
    <property type="protein sequence ID" value="MEX5284236.1"/>
    <property type="molecule type" value="Genomic_DNA"/>
</dbReference>
<reference evidence="1 2" key="1">
    <citation type="submission" date="2023-04" db="EMBL/GenBank/DDBJ databases">
        <title>Genome Sequence of Selenomonas sputigena ATCC 33150.</title>
        <authorList>
            <person name="Miller D.P."/>
            <person name="Anvari S."/>
            <person name="Polson S.W."/>
            <person name="Macdonald M."/>
            <person name="Mcdowell J.V."/>
        </authorList>
    </citation>
    <scope>NUCLEOTIDE SEQUENCE [LARGE SCALE GENOMIC DNA]</scope>
    <source>
        <strain evidence="1 2">ATCC 33150</strain>
    </source>
</reference>
<dbReference type="Proteomes" id="UP001559623">
    <property type="component" value="Unassembled WGS sequence"/>
</dbReference>